<name>A0ACA9QCD0_9GLOM</name>
<feature type="non-terminal residue" evidence="1">
    <location>
        <position position="1"/>
    </location>
</feature>
<keyword evidence="2" id="KW-1185">Reference proteome</keyword>
<protein>
    <submittedName>
        <fullName evidence="1">11295_t:CDS:1</fullName>
    </submittedName>
</protein>
<organism evidence="1 2">
    <name type="scientific">Acaulospora colombiana</name>
    <dbReference type="NCBI Taxonomy" id="27376"/>
    <lineage>
        <taxon>Eukaryota</taxon>
        <taxon>Fungi</taxon>
        <taxon>Fungi incertae sedis</taxon>
        <taxon>Mucoromycota</taxon>
        <taxon>Glomeromycotina</taxon>
        <taxon>Glomeromycetes</taxon>
        <taxon>Diversisporales</taxon>
        <taxon>Acaulosporaceae</taxon>
        <taxon>Acaulospora</taxon>
    </lineage>
</organism>
<sequence>RPPTPPPNGTSQDSTNNAPISIEISIERETPERTSSTDSASSSSSRKNSMSRKPSIPEPTNTLIITPLPLPFFEPKILDALKSHFASFSTTFLHRRSPYSPVSVPGPGASIKGEPSMDREDGSPKDEEMMDAEDELPEGDLYSFVPLKSFRRAIVVYYSAEDAERARIASDRLYIPETPKCPAITLRAFRAPETVLVEEGWFSGGTRKTHPAISDDAEEGAWYFGGFPVFSSNFDEGEIKESPFHLRPPVPERNFLISPPGSPPVGWVAVREDPPNESPLAEDLVQALERLKAQSLARRTRKRKRGTGAFRASSRSRSRSHERGSQSSGASL</sequence>
<accession>A0ACA9QCD0</accession>
<reference evidence="1" key="1">
    <citation type="submission" date="2021-06" db="EMBL/GenBank/DDBJ databases">
        <authorList>
            <person name="Kallberg Y."/>
            <person name="Tangrot J."/>
            <person name="Rosling A."/>
        </authorList>
    </citation>
    <scope>NUCLEOTIDE SEQUENCE</scope>
    <source>
        <strain evidence="1">CL356</strain>
    </source>
</reference>
<gene>
    <name evidence="1" type="ORF">ACOLOM_LOCUS12386</name>
</gene>
<comment type="caution">
    <text evidence="1">The sequence shown here is derived from an EMBL/GenBank/DDBJ whole genome shotgun (WGS) entry which is preliminary data.</text>
</comment>
<feature type="non-terminal residue" evidence="1">
    <location>
        <position position="332"/>
    </location>
</feature>
<evidence type="ECO:0000313" key="1">
    <source>
        <dbReference type="EMBL" id="CAG8745008.1"/>
    </source>
</evidence>
<proteinExistence type="predicted"/>
<evidence type="ECO:0000313" key="2">
    <source>
        <dbReference type="Proteomes" id="UP000789525"/>
    </source>
</evidence>
<dbReference type="EMBL" id="CAJVPT010049938">
    <property type="protein sequence ID" value="CAG8745008.1"/>
    <property type="molecule type" value="Genomic_DNA"/>
</dbReference>
<dbReference type="Proteomes" id="UP000789525">
    <property type="component" value="Unassembled WGS sequence"/>
</dbReference>